<feature type="modified residue" description="4-aspartylphosphate" evidence="4">
    <location>
        <position position="68"/>
    </location>
</feature>
<evidence type="ECO:0000313" key="7">
    <source>
        <dbReference type="EMBL" id="MCO1654579.1"/>
    </source>
</evidence>
<dbReference type="Gene3D" id="3.40.50.2300">
    <property type="match status" value="1"/>
</dbReference>
<sequence length="212" mass="21719">MTGTGGARPDPAAVLLVDDHRVFADALAIGVAAQPDLTCAAVAYTAAAARAALAGAAIDAAIDVALVDLDLPDDSGMRLVEEFAARRPVIVLTAHPRLDLARRAAAAGAAGFLAKDAPLPEILAAVRAALAGSAVRSWETDTDVHLTARELEVLSGLGRGRDATRIAADLGISVHTTRDHIRALLAKLGVHSQLDAVVTADRLRLIAVGTAI</sequence>
<protein>
    <submittedName>
        <fullName evidence="7">Response regulator transcription factor</fullName>
    </submittedName>
</protein>
<dbReference type="PANTHER" id="PTHR43214:SF41">
    <property type="entry name" value="NITRATE_NITRITE RESPONSE REGULATOR PROTEIN NARP"/>
    <property type="match status" value="1"/>
</dbReference>
<evidence type="ECO:0000259" key="6">
    <source>
        <dbReference type="PROSITE" id="PS50110"/>
    </source>
</evidence>
<dbReference type="Gene3D" id="1.10.10.10">
    <property type="entry name" value="Winged helix-like DNA-binding domain superfamily/Winged helix DNA-binding domain"/>
    <property type="match status" value="1"/>
</dbReference>
<dbReference type="PROSITE" id="PS50043">
    <property type="entry name" value="HTH_LUXR_2"/>
    <property type="match status" value="1"/>
</dbReference>
<keyword evidence="4" id="KW-0597">Phosphoprotein</keyword>
<dbReference type="PANTHER" id="PTHR43214">
    <property type="entry name" value="TWO-COMPONENT RESPONSE REGULATOR"/>
    <property type="match status" value="1"/>
</dbReference>
<proteinExistence type="predicted"/>
<dbReference type="SUPFAM" id="SSF46894">
    <property type="entry name" value="C-terminal effector domain of the bipartite response regulators"/>
    <property type="match status" value="1"/>
</dbReference>
<dbReference type="InterPro" id="IPR016032">
    <property type="entry name" value="Sig_transdc_resp-reg_C-effctor"/>
</dbReference>
<dbReference type="SUPFAM" id="SSF52172">
    <property type="entry name" value="CheY-like"/>
    <property type="match status" value="1"/>
</dbReference>
<dbReference type="CDD" id="cd06170">
    <property type="entry name" value="LuxR_C_like"/>
    <property type="match status" value="1"/>
</dbReference>
<dbReference type="InterPro" id="IPR000792">
    <property type="entry name" value="Tscrpt_reg_LuxR_C"/>
</dbReference>
<organism evidence="7 8">
    <name type="scientific">Pseudonocardia humida</name>
    <dbReference type="NCBI Taxonomy" id="2800819"/>
    <lineage>
        <taxon>Bacteria</taxon>
        <taxon>Bacillati</taxon>
        <taxon>Actinomycetota</taxon>
        <taxon>Actinomycetes</taxon>
        <taxon>Pseudonocardiales</taxon>
        <taxon>Pseudonocardiaceae</taxon>
        <taxon>Pseudonocardia</taxon>
    </lineage>
</organism>
<evidence type="ECO:0000256" key="2">
    <source>
        <dbReference type="ARBA" id="ARBA00023125"/>
    </source>
</evidence>
<evidence type="ECO:0000256" key="4">
    <source>
        <dbReference type="PROSITE-ProRule" id="PRU00169"/>
    </source>
</evidence>
<dbReference type="InterPro" id="IPR011006">
    <property type="entry name" value="CheY-like_superfamily"/>
</dbReference>
<name>A0ABT0ZV24_9PSEU</name>
<gene>
    <name evidence="7" type="ORF">KDL28_05870</name>
</gene>
<feature type="domain" description="Response regulatory" evidence="6">
    <location>
        <begin position="13"/>
        <end position="130"/>
    </location>
</feature>
<keyword evidence="2" id="KW-0238">DNA-binding</keyword>
<dbReference type="RefSeq" id="WP_252436194.1">
    <property type="nucleotide sequence ID" value="NZ_JAGSOV010000011.1"/>
</dbReference>
<reference evidence="7" key="1">
    <citation type="submission" date="2021-04" db="EMBL/GenBank/DDBJ databases">
        <title>Pseudonocardia sp. nov., isolated from sandy soil of mangrove forest.</title>
        <authorList>
            <person name="Zan Z."/>
            <person name="Huang R."/>
            <person name="Liu W."/>
        </authorList>
    </citation>
    <scope>NUCLEOTIDE SEQUENCE</scope>
    <source>
        <strain evidence="7">S2-4</strain>
    </source>
</reference>
<evidence type="ECO:0000256" key="1">
    <source>
        <dbReference type="ARBA" id="ARBA00023015"/>
    </source>
</evidence>
<dbReference type="Pfam" id="PF00072">
    <property type="entry name" value="Response_reg"/>
    <property type="match status" value="1"/>
</dbReference>
<keyword evidence="8" id="KW-1185">Reference proteome</keyword>
<dbReference type="Pfam" id="PF00196">
    <property type="entry name" value="GerE"/>
    <property type="match status" value="1"/>
</dbReference>
<dbReference type="InterPro" id="IPR036388">
    <property type="entry name" value="WH-like_DNA-bd_sf"/>
</dbReference>
<evidence type="ECO:0000313" key="8">
    <source>
        <dbReference type="Proteomes" id="UP001165283"/>
    </source>
</evidence>
<dbReference type="PRINTS" id="PR00038">
    <property type="entry name" value="HTHLUXR"/>
</dbReference>
<comment type="caution">
    <text evidence="7">The sequence shown here is derived from an EMBL/GenBank/DDBJ whole genome shotgun (WGS) entry which is preliminary data.</text>
</comment>
<dbReference type="EMBL" id="JAGSOV010000011">
    <property type="protein sequence ID" value="MCO1654579.1"/>
    <property type="molecule type" value="Genomic_DNA"/>
</dbReference>
<dbReference type="InterPro" id="IPR039420">
    <property type="entry name" value="WalR-like"/>
</dbReference>
<evidence type="ECO:0000259" key="5">
    <source>
        <dbReference type="PROSITE" id="PS50043"/>
    </source>
</evidence>
<keyword evidence="3" id="KW-0804">Transcription</keyword>
<accession>A0ABT0ZV24</accession>
<dbReference type="PROSITE" id="PS50110">
    <property type="entry name" value="RESPONSE_REGULATORY"/>
    <property type="match status" value="1"/>
</dbReference>
<dbReference type="SMART" id="SM00448">
    <property type="entry name" value="REC"/>
    <property type="match status" value="1"/>
</dbReference>
<dbReference type="SMART" id="SM00421">
    <property type="entry name" value="HTH_LUXR"/>
    <property type="match status" value="1"/>
</dbReference>
<evidence type="ECO:0000256" key="3">
    <source>
        <dbReference type="ARBA" id="ARBA00023163"/>
    </source>
</evidence>
<dbReference type="Proteomes" id="UP001165283">
    <property type="component" value="Unassembled WGS sequence"/>
</dbReference>
<feature type="domain" description="HTH luxR-type" evidence="5">
    <location>
        <begin position="139"/>
        <end position="204"/>
    </location>
</feature>
<keyword evidence="1" id="KW-0805">Transcription regulation</keyword>
<dbReference type="InterPro" id="IPR001789">
    <property type="entry name" value="Sig_transdc_resp-reg_receiver"/>
</dbReference>